<proteinExistence type="predicted"/>
<evidence type="ECO:0000313" key="2">
    <source>
        <dbReference type="EnsemblMetazoa" id="Aqu2.1.30337_001"/>
    </source>
</evidence>
<feature type="region of interest" description="Disordered" evidence="1">
    <location>
        <begin position="96"/>
        <end position="116"/>
    </location>
</feature>
<evidence type="ECO:0000256" key="1">
    <source>
        <dbReference type="SAM" id="MobiDB-lite"/>
    </source>
</evidence>
<feature type="region of interest" description="Disordered" evidence="1">
    <location>
        <begin position="60"/>
        <end position="83"/>
    </location>
</feature>
<dbReference type="EnsemblMetazoa" id="Aqu2.1.30337_001">
    <property type="protein sequence ID" value="Aqu2.1.30337_001"/>
    <property type="gene ID" value="Aqu2.1.30337"/>
</dbReference>
<dbReference type="AlphaFoldDB" id="A0A1X7USH5"/>
<name>A0A1X7USH5_AMPQE</name>
<reference evidence="2" key="1">
    <citation type="submission" date="2017-05" db="UniProtKB">
        <authorList>
            <consortium name="EnsemblMetazoa"/>
        </authorList>
    </citation>
    <scope>IDENTIFICATION</scope>
</reference>
<feature type="compositionally biased region" description="Basic and acidic residues" evidence="1">
    <location>
        <begin position="60"/>
        <end position="71"/>
    </location>
</feature>
<accession>A0A1X7USH5</accession>
<organism evidence="2">
    <name type="scientific">Amphimedon queenslandica</name>
    <name type="common">Sponge</name>
    <dbReference type="NCBI Taxonomy" id="400682"/>
    <lineage>
        <taxon>Eukaryota</taxon>
        <taxon>Metazoa</taxon>
        <taxon>Porifera</taxon>
        <taxon>Demospongiae</taxon>
        <taxon>Heteroscleromorpha</taxon>
        <taxon>Haplosclerida</taxon>
        <taxon>Niphatidae</taxon>
        <taxon>Amphimedon</taxon>
    </lineage>
</organism>
<sequence>MSLIQDREVAPWTGPSSLKWEAKATLSGKNLLNSMNNFLEILSTAFPGIGSKVDAEARKEVADEAGAEERAMPSSLEGGSSEVAEREALTWRWAHLSGPAPSETDEIPAVSDKPPD</sequence>
<protein>
    <submittedName>
        <fullName evidence="2">Uncharacterized protein</fullName>
    </submittedName>
</protein>
<dbReference type="InParanoid" id="A0A1X7USH5"/>